<dbReference type="EMBL" id="RCMI01002001">
    <property type="protein sequence ID" value="KAG2879466.1"/>
    <property type="molecule type" value="Genomic_DNA"/>
</dbReference>
<dbReference type="EMBL" id="RCML01001998">
    <property type="protein sequence ID" value="KAG2959448.1"/>
    <property type="molecule type" value="Genomic_DNA"/>
</dbReference>
<evidence type="ECO:0000313" key="5">
    <source>
        <dbReference type="Proteomes" id="UP000760860"/>
    </source>
</evidence>
<name>A0A8T1H2K2_9STRA</name>
<gene>
    <name evidence="1" type="ORF">PC115_g22788</name>
    <name evidence="2" type="ORF">PC117_g25427</name>
    <name evidence="3" type="ORF">PC118_g23016</name>
    <name evidence="4" type="ORF">PC129_g22545</name>
</gene>
<organism evidence="4 5">
    <name type="scientific">Phytophthora cactorum</name>
    <dbReference type="NCBI Taxonomy" id="29920"/>
    <lineage>
        <taxon>Eukaryota</taxon>
        <taxon>Sar</taxon>
        <taxon>Stramenopiles</taxon>
        <taxon>Oomycota</taxon>
        <taxon>Peronosporomycetes</taxon>
        <taxon>Peronosporales</taxon>
        <taxon>Peronosporaceae</taxon>
        <taxon>Phytophthora</taxon>
    </lineage>
</organism>
<evidence type="ECO:0000313" key="2">
    <source>
        <dbReference type="EMBL" id="KAG2886103.1"/>
    </source>
</evidence>
<evidence type="ECO:0000313" key="1">
    <source>
        <dbReference type="EMBL" id="KAG2879466.1"/>
    </source>
</evidence>
<reference evidence="4" key="1">
    <citation type="submission" date="2018-05" db="EMBL/GenBank/DDBJ databases">
        <title>Effector identification in a new, highly contiguous assembly of the strawberry crown rot pathogen Phytophthora cactorum.</title>
        <authorList>
            <person name="Armitage A.D."/>
            <person name="Nellist C.F."/>
            <person name="Bates H."/>
            <person name="Vickerstaff R.J."/>
            <person name="Harrison R.J."/>
        </authorList>
    </citation>
    <scope>NUCLEOTIDE SEQUENCE</scope>
    <source>
        <strain evidence="1">4032</strain>
        <strain evidence="2">4040</strain>
        <strain evidence="3">P415</strain>
        <strain evidence="4">P421</strain>
    </source>
</reference>
<dbReference type="Proteomes" id="UP000774804">
    <property type="component" value="Unassembled WGS sequence"/>
</dbReference>
<protein>
    <submittedName>
        <fullName evidence="4">Uncharacterized protein</fullName>
    </submittedName>
</protein>
<dbReference type="Proteomes" id="UP000736787">
    <property type="component" value="Unassembled WGS sequence"/>
</dbReference>
<dbReference type="EMBL" id="RCMK01001970">
    <property type="protein sequence ID" value="KAG2886103.1"/>
    <property type="molecule type" value="Genomic_DNA"/>
</dbReference>
<proteinExistence type="predicted"/>
<dbReference type="AlphaFoldDB" id="A0A8T1H2K2"/>
<sequence>MDWPTSSHPRENVLLKALHDDLNNLESVNKKPQTSSVPLLDVQALFDHVVKHNPSTSTQLSTNSWLVKFPYFKNSVVKVLAGKVRTLFCTEKAAVAKLVSSSG</sequence>
<evidence type="ECO:0000313" key="3">
    <source>
        <dbReference type="EMBL" id="KAG2959448.1"/>
    </source>
</evidence>
<evidence type="ECO:0000313" key="4">
    <source>
        <dbReference type="EMBL" id="KAG3204514.1"/>
    </source>
</evidence>
<comment type="caution">
    <text evidence="4">The sequence shown here is derived from an EMBL/GenBank/DDBJ whole genome shotgun (WGS) entry which is preliminary data.</text>
</comment>
<dbReference type="Proteomes" id="UP000760860">
    <property type="component" value="Unassembled WGS sequence"/>
</dbReference>
<dbReference type="PANTHER" id="PTHR40866:SF1">
    <property type="entry name" value="BED-TYPE DOMAIN-CONTAINING PROTEIN"/>
    <property type="match status" value="1"/>
</dbReference>
<dbReference type="EMBL" id="RCMV01002125">
    <property type="protein sequence ID" value="KAG3204514.1"/>
    <property type="molecule type" value="Genomic_DNA"/>
</dbReference>
<dbReference type="PANTHER" id="PTHR40866">
    <property type="entry name" value="BED-TYPE DOMAIN-CONTAINING PROTEIN"/>
    <property type="match status" value="1"/>
</dbReference>
<accession>A0A8T1H2K2</accession>
<dbReference type="Proteomes" id="UP000697107">
    <property type="component" value="Unassembled WGS sequence"/>
</dbReference>